<keyword evidence="2" id="KW-1185">Reference proteome</keyword>
<sequence>MASAEQIKKTTVKVLCCVEKVSSFASSIDPMFGVVSSLVGVARKGLMKEESHALDKDFKEIHAQLETISEKNKQCLKKIRTDEVNETYGKYENYIKHQYEAFNEMVARVKKDPDNSQKYMEDFEKIYERDKSDMSLDVFYRGVLGTKTLFGRPLLDVYLDSCEGDHQIMERCCSHIAHLFHIGLISLMGYYAVTEDDEDEVRDKWTVRVQEIQEKMEDVLSRCKK</sequence>
<dbReference type="GeneID" id="107102952"/>
<reference evidence="1" key="1">
    <citation type="submission" date="2025-08" db="UniProtKB">
        <authorList>
            <consortium name="Ensembl"/>
        </authorList>
    </citation>
    <scope>IDENTIFICATION</scope>
</reference>
<dbReference type="PANTHER" id="PTHR40472:SF8">
    <property type="entry name" value="RAPUNZEL 2"/>
    <property type="match status" value="1"/>
</dbReference>
<proteinExistence type="predicted"/>
<dbReference type="KEGG" id="cvg:107102952"/>
<dbReference type="InterPro" id="IPR039051">
    <property type="entry name" value="SE-CTX-like"/>
</dbReference>
<reference evidence="1" key="2">
    <citation type="submission" date="2025-09" db="UniProtKB">
        <authorList>
            <consortium name="Ensembl"/>
        </authorList>
    </citation>
    <scope>IDENTIFICATION</scope>
</reference>
<dbReference type="RefSeq" id="XP_015257915.1">
    <property type="nucleotide sequence ID" value="XM_015402429.1"/>
</dbReference>
<dbReference type="STRING" id="28743.ENSCVAP00000027247"/>
<dbReference type="AlphaFoldDB" id="A0A3Q2E502"/>
<dbReference type="Ensembl" id="ENSCVAT00000018060.1">
    <property type="protein sequence ID" value="ENSCVAP00000027247.1"/>
    <property type="gene ID" value="ENSCVAG00000013403.1"/>
</dbReference>
<accession>A0A3Q2E502</accession>
<protein>
    <submittedName>
        <fullName evidence="1">Rapunzel 2</fullName>
    </submittedName>
</protein>
<dbReference type="Proteomes" id="UP000265020">
    <property type="component" value="Unassembled WGS sequence"/>
</dbReference>
<dbReference type="PANTHER" id="PTHR40472">
    <property type="entry name" value="RICIN B-TYPE LECTIN DOMAIN-CONTAINING PROTEIN"/>
    <property type="match status" value="1"/>
</dbReference>
<dbReference type="OrthoDB" id="8669469at2759"/>
<organism evidence="1 2">
    <name type="scientific">Cyprinodon variegatus</name>
    <name type="common">Sheepshead minnow</name>
    <dbReference type="NCBI Taxonomy" id="28743"/>
    <lineage>
        <taxon>Eukaryota</taxon>
        <taxon>Metazoa</taxon>
        <taxon>Chordata</taxon>
        <taxon>Craniata</taxon>
        <taxon>Vertebrata</taxon>
        <taxon>Euteleostomi</taxon>
        <taxon>Actinopterygii</taxon>
        <taxon>Neopterygii</taxon>
        <taxon>Teleostei</taxon>
        <taxon>Neoteleostei</taxon>
        <taxon>Acanthomorphata</taxon>
        <taxon>Ovalentaria</taxon>
        <taxon>Atherinomorphae</taxon>
        <taxon>Cyprinodontiformes</taxon>
        <taxon>Cyprinodontidae</taxon>
        <taxon>Cyprinodon</taxon>
    </lineage>
</organism>
<name>A0A3Q2E502_CYPVA</name>
<dbReference type="GeneTree" id="ENSGT00940000165143"/>
<evidence type="ECO:0000313" key="1">
    <source>
        <dbReference type="Ensembl" id="ENSCVAP00000027247.1"/>
    </source>
</evidence>
<evidence type="ECO:0000313" key="2">
    <source>
        <dbReference type="Proteomes" id="UP000265020"/>
    </source>
</evidence>
<dbReference type="OMA" id="IAHLFHM"/>
<dbReference type="CTD" id="100270758"/>